<feature type="region of interest" description="Sigma-70 factor domain-2" evidence="6">
    <location>
        <begin position="455"/>
        <end position="525"/>
    </location>
</feature>
<dbReference type="GO" id="GO:0003677">
    <property type="term" value="F:DNA binding"/>
    <property type="evidence" value="ECO:0007669"/>
    <property type="project" value="UniProtKB-UniRule"/>
</dbReference>
<dbReference type="InterPro" id="IPR013325">
    <property type="entry name" value="RNA_pol_sigma_r2"/>
</dbReference>
<dbReference type="Gene3D" id="1.10.10.10">
    <property type="entry name" value="Winged helix-like DNA-binding domain superfamily/Winged helix DNA-binding domain"/>
    <property type="match status" value="2"/>
</dbReference>
<proteinExistence type="inferred from homology"/>
<evidence type="ECO:0000313" key="10">
    <source>
        <dbReference type="EMBL" id="SOC20432.1"/>
    </source>
</evidence>
<dbReference type="GO" id="GO:0006352">
    <property type="term" value="P:DNA-templated transcription initiation"/>
    <property type="evidence" value="ECO:0007669"/>
    <property type="project" value="UniProtKB-UniRule"/>
</dbReference>
<dbReference type="InterPro" id="IPR028630">
    <property type="entry name" value="Sigma70_RpoD"/>
</dbReference>
<dbReference type="Pfam" id="PF04545">
    <property type="entry name" value="Sigma70_r4"/>
    <property type="match status" value="1"/>
</dbReference>
<dbReference type="CDD" id="cd06171">
    <property type="entry name" value="Sigma70_r4"/>
    <property type="match status" value="1"/>
</dbReference>
<dbReference type="InterPro" id="IPR009042">
    <property type="entry name" value="RNA_pol_sigma70_r1_2"/>
</dbReference>
<gene>
    <name evidence="6" type="primary">rpoD</name>
    <name evidence="10" type="ORF">SAMN05428964_10390</name>
</gene>
<feature type="short sequence motif" description="Interaction with polymerase core subunit RpoC" evidence="6">
    <location>
        <begin position="479"/>
        <end position="482"/>
    </location>
</feature>
<dbReference type="Gene3D" id="1.10.601.10">
    <property type="entry name" value="RNA Polymerase Primary Sigma Factor"/>
    <property type="match status" value="1"/>
</dbReference>
<dbReference type="InterPro" id="IPR007127">
    <property type="entry name" value="RNA_pol_sigma_70_r1_1"/>
</dbReference>
<feature type="DNA-binding region" description="H-T-H motif" evidence="6">
    <location>
        <begin position="649"/>
        <end position="668"/>
    </location>
</feature>
<dbReference type="FunFam" id="1.10.10.10:FF:000002">
    <property type="entry name" value="RNA polymerase sigma factor SigA"/>
    <property type="match status" value="1"/>
</dbReference>
<feature type="compositionally biased region" description="Acidic residues" evidence="7">
    <location>
        <begin position="232"/>
        <end position="265"/>
    </location>
</feature>
<dbReference type="InterPro" id="IPR042189">
    <property type="entry name" value="RNA_pol_sigma_70_r1_1_sf"/>
</dbReference>
<dbReference type="NCBIfam" id="TIGR02393">
    <property type="entry name" value="RpoD_Cterm"/>
    <property type="match status" value="1"/>
</dbReference>
<keyword evidence="1 6" id="KW-0963">Cytoplasm</keyword>
<feature type="domain" description="RNA polymerase sigma-70" evidence="9">
    <location>
        <begin position="648"/>
        <end position="674"/>
    </location>
</feature>
<dbReference type="SUPFAM" id="SSF88659">
    <property type="entry name" value="Sigma3 and sigma4 domains of RNA polymerase sigma factors"/>
    <property type="match status" value="2"/>
</dbReference>
<feature type="region of interest" description="Sigma-70 factor domain-4" evidence="6">
    <location>
        <begin position="623"/>
        <end position="676"/>
    </location>
</feature>
<dbReference type="SUPFAM" id="SSF88946">
    <property type="entry name" value="Sigma2 domain of RNA polymerase sigma factors"/>
    <property type="match status" value="1"/>
</dbReference>
<feature type="region of interest" description="Disordered" evidence="7">
    <location>
        <begin position="210"/>
        <end position="265"/>
    </location>
</feature>
<evidence type="ECO:0000256" key="7">
    <source>
        <dbReference type="SAM" id="MobiDB-lite"/>
    </source>
</evidence>
<keyword evidence="5 6" id="KW-0804">Transcription</keyword>
<evidence type="ECO:0000256" key="2">
    <source>
        <dbReference type="ARBA" id="ARBA00023015"/>
    </source>
</evidence>
<dbReference type="GO" id="GO:0005737">
    <property type="term" value="C:cytoplasm"/>
    <property type="evidence" value="ECO:0007669"/>
    <property type="project" value="UniProtKB-SubCell"/>
</dbReference>
<keyword evidence="4 6" id="KW-0238">DNA-binding</keyword>
<dbReference type="FunFam" id="1.10.10.10:FF:000004">
    <property type="entry name" value="RNA polymerase sigma factor SigA"/>
    <property type="match status" value="1"/>
</dbReference>
<dbReference type="PRINTS" id="PR00046">
    <property type="entry name" value="SIGMA70FCT"/>
</dbReference>
<dbReference type="NCBIfam" id="NF004208">
    <property type="entry name" value="PRK05658.1"/>
    <property type="match status" value="1"/>
</dbReference>
<dbReference type="RefSeq" id="WP_097051991.1">
    <property type="nucleotide sequence ID" value="NZ_OBMM01000003.1"/>
</dbReference>
<feature type="domain" description="RNA polymerase sigma-70" evidence="8">
    <location>
        <begin position="479"/>
        <end position="492"/>
    </location>
</feature>
<feature type="compositionally biased region" description="Acidic residues" evidence="7">
    <location>
        <begin position="210"/>
        <end position="223"/>
    </location>
</feature>
<dbReference type="InterPro" id="IPR007624">
    <property type="entry name" value="RNA_pol_sigma70_r3"/>
</dbReference>
<dbReference type="InterPro" id="IPR036388">
    <property type="entry name" value="WH-like_DNA-bd_sf"/>
</dbReference>
<feature type="compositionally biased region" description="Acidic residues" evidence="7">
    <location>
        <begin position="78"/>
        <end position="92"/>
    </location>
</feature>
<evidence type="ECO:0000259" key="9">
    <source>
        <dbReference type="PROSITE" id="PS00716"/>
    </source>
</evidence>
<dbReference type="EMBL" id="OBMM01000003">
    <property type="protein sequence ID" value="SOC20432.1"/>
    <property type="molecule type" value="Genomic_DNA"/>
</dbReference>
<reference evidence="10 11" key="1">
    <citation type="submission" date="2017-08" db="EMBL/GenBank/DDBJ databases">
        <authorList>
            <person name="de Groot N.N."/>
        </authorList>
    </citation>
    <scope>NUCLEOTIDE SEQUENCE [LARGE SCALE GENOMIC DNA]</scope>
    <source>
        <strain evidence="10 11">USBA 78</strain>
    </source>
</reference>
<dbReference type="InterPro" id="IPR012760">
    <property type="entry name" value="RNA_pol_sigma_RpoD_C"/>
</dbReference>
<feature type="region of interest" description="Disordered" evidence="7">
    <location>
        <begin position="75"/>
        <end position="109"/>
    </location>
</feature>
<name>A0A285TEG8_9PROT</name>
<dbReference type="AlphaFoldDB" id="A0A285TEG8"/>
<evidence type="ECO:0000256" key="6">
    <source>
        <dbReference type="HAMAP-Rule" id="MF_00963"/>
    </source>
</evidence>
<keyword evidence="3 6" id="KW-0731">Sigma factor</keyword>
<dbReference type="Pfam" id="PF04542">
    <property type="entry name" value="Sigma70_r2"/>
    <property type="match status" value="1"/>
</dbReference>
<evidence type="ECO:0000256" key="4">
    <source>
        <dbReference type="ARBA" id="ARBA00023125"/>
    </source>
</evidence>
<sequence length="689" mass="77644">MSSKTSNAEEKKNSSETADGPLLDTYKAAIKKLIAKGKEKGHISVDELNAALPSEHFSSEQIEDVMSNLNEMGINVIDGEDGDDSDDDDEKDSDPSGNISEDDVGRTDDPVRMYLREMGSVELLSREGEIAIAKRIEAGRDMMIGGICESPLTIRAIVNWHDQLQAGNLLLRDVIDLETTYGGGPDAEIAAEEGEEADAEGDDFEAAAVETDADEDEEAETETPEPTGAPASDEEEEDDDEESDDDSEGEEGEGDGDDEDDDENEQVNVSLSKMEEELTEQVLEKFELIAKTYEKLHKAQEQRLVAMNKGETVPAATEKRYAKLKGEMVDLMEDVHLNNFRIEELLDHLTGLNNRLLGLEGKLLRFADRCKIKRPDFVKQYQGHELDPNWMERVGELPGKGWKAFVERYPDEIAQLREQVGGVSAEVGLPIGEFRRVYGVVNKGEREAARAKKEMIEANLRLVISIAKKYTNRGLQFLDLIQEGNIGLMKAVDKFEYRRGYKFSTYATWWIRQAITRSIADQARTIRIPVHMIETINKLVRTSRQMLHEIGREPTPEELAEKLQMPLEKVRKVLKIAKEPISLETPIGDEEDSHLGDFIEDKNAVQPLDAAIQANLRETTTRVLASLTPREERVLRMRFGIGMNTDHTLEEVGQQFSVTRERIRQIEAKALRKLKHPSRSRKLRSFLDY</sequence>
<dbReference type="InterPro" id="IPR050239">
    <property type="entry name" value="Sigma-70_RNA_pol_init_factors"/>
</dbReference>
<evidence type="ECO:0000256" key="3">
    <source>
        <dbReference type="ARBA" id="ARBA00023082"/>
    </source>
</evidence>
<dbReference type="PANTHER" id="PTHR30603">
    <property type="entry name" value="RNA POLYMERASE SIGMA FACTOR RPO"/>
    <property type="match status" value="1"/>
</dbReference>
<dbReference type="HAMAP" id="MF_00963">
    <property type="entry name" value="Sigma70_RpoD_SigA"/>
    <property type="match status" value="1"/>
</dbReference>
<dbReference type="InterPro" id="IPR000943">
    <property type="entry name" value="RNA_pol_sigma70"/>
</dbReference>
<dbReference type="GO" id="GO:0016987">
    <property type="term" value="F:sigma factor activity"/>
    <property type="evidence" value="ECO:0007669"/>
    <property type="project" value="UniProtKB-UniRule"/>
</dbReference>
<protein>
    <recommendedName>
        <fullName evidence="6">RNA polymerase sigma factor RpoD</fullName>
    </recommendedName>
    <alternativeName>
        <fullName evidence="6">Sigma-70</fullName>
    </alternativeName>
</protein>
<dbReference type="PANTHER" id="PTHR30603:SF60">
    <property type="entry name" value="RNA POLYMERASE SIGMA FACTOR RPOD"/>
    <property type="match status" value="1"/>
</dbReference>
<comment type="function">
    <text evidence="6">Sigma factors are initiation factors that promote the attachment of RNA polymerase to specific initiation sites and are then released. This sigma factor is the primary sigma factor during exponential growth.</text>
</comment>
<feature type="region of interest" description="Sigma-70 factor domain-3" evidence="6">
    <location>
        <begin position="534"/>
        <end position="610"/>
    </location>
</feature>
<comment type="subunit">
    <text evidence="6">Interacts transiently with the RNA polymerase catalytic core.</text>
</comment>
<dbReference type="InterPro" id="IPR007627">
    <property type="entry name" value="RNA_pol_sigma70_r2"/>
</dbReference>
<evidence type="ECO:0000256" key="1">
    <source>
        <dbReference type="ARBA" id="ARBA00022490"/>
    </source>
</evidence>
<evidence type="ECO:0000259" key="8">
    <source>
        <dbReference type="PROSITE" id="PS00715"/>
    </source>
</evidence>
<dbReference type="Pfam" id="PF04546">
    <property type="entry name" value="Sigma70_ner"/>
    <property type="match status" value="2"/>
</dbReference>
<accession>A0A285TEG8</accession>
<evidence type="ECO:0000256" key="5">
    <source>
        <dbReference type="ARBA" id="ARBA00023163"/>
    </source>
</evidence>
<keyword evidence="2 6" id="KW-0805">Transcription regulation</keyword>
<dbReference type="InterPro" id="IPR007631">
    <property type="entry name" value="RNA_pol_sigma_70_non-ess"/>
</dbReference>
<comment type="subcellular location">
    <subcellularLocation>
        <location evidence="6">Cytoplasm</location>
    </subcellularLocation>
</comment>
<dbReference type="Proteomes" id="UP000219068">
    <property type="component" value="Unassembled WGS sequence"/>
</dbReference>
<dbReference type="InterPro" id="IPR014284">
    <property type="entry name" value="RNA_pol_sigma-70_dom"/>
</dbReference>
<dbReference type="Gene3D" id="1.10.220.120">
    <property type="entry name" value="Sigma-70 factor, region 1.1"/>
    <property type="match status" value="1"/>
</dbReference>
<dbReference type="NCBIfam" id="TIGR02937">
    <property type="entry name" value="sigma70-ECF"/>
    <property type="match status" value="1"/>
</dbReference>
<dbReference type="PROSITE" id="PS00715">
    <property type="entry name" value="SIGMA70_1"/>
    <property type="match status" value="1"/>
</dbReference>
<dbReference type="InterPro" id="IPR013324">
    <property type="entry name" value="RNA_pol_sigma_r3/r4-like"/>
</dbReference>
<dbReference type="Pfam" id="PF03979">
    <property type="entry name" value="Sigma70_r1_1"/>
    <property type="match status" value="1"/>
</dbReference>
<organism evidence="10 11">
    <name type="scientific">Thalassospira xiamenensis</name>
    <dbReference type="NCBI Taxonomy" id="220697"/>
    <lineage>
        <taxon>Bacteria</taxon>
        <taxon>Pseudomonadati</taxon>
        <taxon>Pseudomonadota</taxon>
        <taxon>Alphaproteobacteria</taxon>
        <taxon>Rhodospirillales</taxon>
        <taxon>Thalassospiraceae</taxon>
        <taxon>Thalassospira</taxon>
    </lineage>
</organism>
<feature type="region of interest" description="Disordered" evidence="7">
    <location>
        <begin position="1"/>
        <end position="22"/>
    </location>
</feature>
<evidence type="ECO:0000313" key="11">
    <source>
        <dbReference type="Proteomes" id="UP000219068"/>
    </source>
</evidence>
<dbReference type="Pfam" id="PF00140">
    <property type="entry name" value="Sigma70_r1_2"/>
    <property type="match status" value="1"/>
</dbReference>
<dbReference type="InterPro" id="IPR007630">
    <property type="entry name" value="RNA_pol_sigma70_r4"/>
</dbReference>
<dbReference type="PROSITE" id="PS00716">
    <property type="entry name" value="SIGMA70_2"/>
    <property type="match status" value="1"/>
</dbReference>
<comment type="similarity">
    <text evidence="6">Belongs to the sigma-70 factor family. RpoD/SigA subfamily.</text>
</comment>
<dbReference type="Pfam" id="PF04539">
    <property type="entry name" value="Sigma70_r3"/>
    <property type="match status" value="1"/>
</dbReference>
<dbReference type="FunFam" id="1.10.601.10:FF:000001">
    <property type="entry name" value="RNA polymerase sigma factor SigA"/>
    <property type="match status" value="1"/>
</dbReference>